<dbReference type="InterPro" id="IPR032135">
    <property type="entry name" value="DUF4817"/>
</dbReference>
<sequence length="143" mass="16090">MAGYTPREYSEMIKFYCQNNCVVAIAARAYGEANRNAPAKPTGKTIQRAWMRLVETGSVMPSKRECGVHRTILTERKEEEVLDFFQRDGTRSIRNIGCGKSGPSVAAVCSRLMANSVALKFSWQDRSNKKRCFSQLMLAKLLC</sequence>
<reference evidence="2" key="2">
    <citation type="submission" date="2023-03" db="EMBL/GenBank/DDBJ databases">
        <authorList>
            <person name="Inwood S.N."/>
            <person name="Skelly J.G."/>
            <person name="Guhlin J."/>
            <person name="Harrop T.W.R."/>
            <person name="Goldson S.G."/>
            <person name="Dearden P.K."/>
        </authorList>
    </citation>
    <scope>NUCLEOTIDE SEQUENCE</scope>
    <source>
        <strain evidence="2">Irish</strain>
        <tissue evidence="2">Whole body</tissue>
    </source>
</reference>
<proteinExistence type="predicted"/>
<feature type="domain" description="DUF4817" evidence="1">
    <location>
        <begin position="7"/>
        <end position="59"/>
    </location>
</feature>
<name>A0AA39FHJ5_9HYME</name>
<dbReference type="AlphaFoldDB" id="A0AA39FHJ5"/>
<reference evidence="2" key="1">
    <citation type="journal article" date="2023" name="bioRxiv">
        <title>Scaffold-level genome assemblies of two parasitoid biocontrol wasps reveal the parthenogenesis mechanism and an associated novel virus.</title>
        <authorList>
            <person name="Inwood S."/>
            <person name="Skelly J."/>
            <person name="Guhlin J."/>
            <person name="Harrop T."/>
            <person name="Goldson S."/>
            <person name="Dearden P."/>
        </authorList>
    </citation>
    <scope>NUCLEOTIDE SEQUENCE</scope>
    <source>
        <strain evidence="2">Irish</strain>
        <tissue evidence="2">Whole body</tissue>
    </source>
</reference>
<evidence type="ECO:0000259" key="1">
    <source>
        <dbReference type="Pfam" id="PF16087"/>
    </source>
</evidence>
<comment type="caution">
    <text evidence="2">The sequence shown here is derived from an EMBL/GenBank/DDBJ whole genome shotgun (WGS) entry which is preliminary data.</text>
</comment>
<keyword evidence="3" id="KW-1185">Reference proteome</keyword>
<dbReference type="Pfam" id="PF16087">
    <property type="entry name" value="DUF4817"/>
    <property type="match status" value="1"/>
</dbReference>
<feature type="non-terminal residue" evidence="2">
    <location>
        <position position="143"/>
    </location>
</feature>
<evidence type="ECO:0000313" key="3">
    <source>
        <dbReference type="Proteomes" id="UP001168990"/>
    </source>
</evidence>
<gene>
    <name evidence="2" type="ORF">PV328_011880</name>
</gene>
<dbReference type="EMBL" id="JAQQBS010000129">
    <property type="protein sequence ID" value="KAK0169566.1"/>
    <property type="molecule type" value="Genomic_DNA"/>
</dbReference>
<organism evidence="2 3">
    <name type="scientific">Microctonus aethiopoides</name>
    <dbReference type="NCBI Taxonomy" id="144406"/>
    <lineage>
        <taxon>Eukaryota</taxon>
        <taxon>Metazoa</taxon>
        <taxon>Ecdysozoa</taxon>
        <taxon>Arthropoda</taxon>
        <taxon>Hexapoda</taxon>
        <taxon>Insecta</taxon>
        <taxon>Pterygota</taxon>
        <taxon>Neoptera</taxon>
        <taxon>Endopterygota</taxon>
        <taxon>Hymenoptera</taxon>
        <taxon>Apocrita</taxon>
        <taxon>Ichneumonoidea</taxon>
        <taxon>Braconidae</taxon>
        <taxon>Euphorinae</taxon>
        <taxon>Microctonus</taxon>
    </lineage>
</organism>
<evidence type="ECO:0000313" key="2">
    <source>
        <dbReference type="EMBL" id="KAK0169566.1"/>
    </source>
</evidence>
<dbReference type="Proteomes" id="UP001168990">
    <property type="component" value="Unassembled WGS sequence"/>
</dbReference>
<protein>
    <recommendedName>
        <fullName evidence="1">DUF4817 domain-containing protein</fullName>
    </recommendedName>
</protein>
<accession>A0AA39FHJ5</accession>